<gene>
    <name evidence="1" type="ORF">C0216_07045</name>
</gene>
<keyword evidence="2" id="KW-1185">Reference proteome</keyword>
<accession>A0A344TX71</accession>
<evidence type="ECO:0000313" key="1">
    <source>
        <dbReference type="EMBL" id="AXE23242.1"/>
    </source>
</evidence>
<evidence type="ECO:0000313" key="2">
    <source>
        <dbReference type="Proteomes" id="UP000252004"/>
    </source>
</evidence>
<organism evidence="1 2">
    <name type="scientific">Streptomyces globosus</name>
    <dbReference type="NCBI Taxonomy" id="68209"/>
    <lineage>
        <taxon>Bacteria</taxon>
        <taxon>Bacillati</taxon>
        <taxon>Actinomycetota</taxon>
        <taxon>Actinomycetes</taxon>
        <taxon>Kitasatosporales</taxon>
        <taxon>Streptomycetaceae</taxon>
        <taxon>Streptomyces</taxon>
    </lineage>
</organism>
<name>A0A344TX71_9ACTN</name>
<dbReference type="KEGG" id="sgz:C0216_07045"/>
<dbReference type="AlphaFoldDB" id="A0A344TX71"/>
<reference evidence="1 2" key="1">
    <citation type="submission" date="2018-01" db="EMBL/GenBank/DDBJ databases">
        <title>Draft genome Sequence of streptomyces globosus LZH-48.</title>
        <authorList>
            <person name="Ran K."/>
            <person name="Li Z."/>
            <person name="Wei S."/>
            <person name="Dong R."/>
        </authorList>
    </citation>
    <scope>NUCLEOTIDE SEQUENCE [LARGE SCALE GENOMIC DNA]</scope>
    <source>
        <strain evidence="1 2">LZH-48</strain>
    </source>
</reference>
<dbReference type="EMBL" id="CP030862">
    <property type="protein sequence ID" value="AXE23242.1"/>
    <property type="molecule type" value="Genomic_DNA"/>
</dbReference>
<dbReference type="Proteomes" id="UP000252004">
    <property type="component" value="Chromosome"/>
</dbReference>
<dbReference type="OrthoDB" id="4290580at2"/>
<sequence length="457" mass="48312">MNADTADRESRRLAWCVALLLRHAPDAVAPALWARLDAPARRFLCRDERLPASAVTLLLRGGSEEDRRTVARNPHVLGRPLPGLPGPARYAARPAPAPALLATFRSELGRPPHPPLSDAETVALLRRHGSRRPRIPLDVLRLGGRPPAPALLLREHARAPLPPGSVEALLLAGGLDAATALALLDTRAAPAYGPDWHRPAVRALRAGIVTFDELAAAVAPAHRTLLLGRAHTAGRLGWNLAEQAGMRAALTRALRPHLGDDPRLWAELERHAPAFPGTLPELAAAVAAGTAADAAPGADAAGPRPPEDIPGLAEAVADLAPGPPPAGGGVHRELALASLAVPNAMGDLREDVRWVRACLDRGLLTGADVIRHKAPAAWALDEDHWLGEVDGPDRHDRPRAFLAARAEAERLLDAALGTDPGAWWDTARALPDFAGTLPELLAAVVSGDYREGVSHRS</sequence>
<proteinExistence type="predicted"/>
<protein>
    <submittedName>
        <fullName evidence="1">Uncharacterized protein</fullName>
    </submittedName>
</protein>